<dbReference type="SUPFAM" id="SSF81321">
    <property type="entry name" value="Family A G protein-coupled receptor-like"/>
    <property type="match status" value="1"/>
</dbReference>
<dbReference type="Proteomes" id="UP000274756">
    <property type="component" value="Unassembled WGS sequence"/>
</dbReference>
<keyword evidence="4" id="KW-1185">Reference proteome</keyword>
<name>A0A158Q3U6_DRAME</name>
<feature type="transmembrane region" description="Helical" evidence="1">
    <location>
        <begin position="135"/>
        <end position="161"/>
    </location>
</feature>
<keyword evidence="1" id="KW-0812">Transmembrane</keyword>
<dbReference type="AlphaFoldDB" id="A0A158Q3U6"/>
<dbReference type="OrthoDB" id="5851235at2759"/>
<feature type="transmembrane region" description="Helical" evidence="1">
    <location>
        <begin position="23"/>
        <end position="52"/>
    </location>
</feature>
<dbReference type="Proteomes" id="UP000038040">
    <property type="component" value="Unplaced"/>
</dbReference>
<reference evidence="2 4" key="2">
    <citation type="submission" date="2018-11" db="EMBL/GenBank/DDBJ databases">
        <authorList>
            <consortium name="Pathogen Informatics"/>
        </authorList>
    </citation>
    <scope>NUCLEOTIDE SEQUENCE [LARGE SCALE GENOMIC DNA]</scope>
</reference>
<gene>
    <name evidence="2" type="ORF">DME_LOCUS7386</name>
</gene>
<evidence type="ECO:0000256" key="1">
    <source>
        <dbReference type="SAM" id="Phobius"/>
    </source>
</evidence>
<organism evidence="3 5">
    <name type="scientific">Dracunculus medinensis</name>
    <name type="common">Guinea worm</name>
    <dbReference type="NCBI Taxonomy" id="318479"/>
    <lineage>
        <taxon>Eukaryota</taxon>
        <taxon>Metazoa</taxon>
        <taxon>Ecdysozoa</taxon>
        <taxon>Nematoda</taxon>
        <taxon>Chromadorea</taxon>
        <taxon>Rhabditida</taxon>
        <taxon>Spirurina</taxon>
        <taxon>Dracunculoidea</taxon>
        <taxon>Dracunculidae</taxon>
        <taxon>Dracunculus</taxon>
    </lineage>
</organism>
<sequence length="315" mass="35393">MDLYDNDTNDYDDDGGIITTRSFIFVIITQIIIDIMSISLNTIVLVVGLFRITGSTLPIWARSMHQILCSFMVPPMSVALVPISVDRYLKVCRKRTIVMKVKPPIPLICFIIDSIPIISLLICKTIDVADRITNIIYTVIIPVGSLLIVFGCNMALFITLSKHVTIVAKLDNRRRMNETQQLARATCIQAITPLFIQLPSLLGIFSIVGASVDQTIVVWHLANLIWFMILLNPLVDALVTAFVVKAYRNEIRKIFETNLLKIFRNQESKRNNGCKNITRGSLVTTGNKSENKSSLQCVDLKVLTYVNGDNEETFI</sequence>
<feature type="transmembrane region" description="Helical" evidence="1">
    <location>
        <begin position="224"/>
        <end position="244"/>
    </location>
</feature>
<evidence type="ECO:0000313" key="3">
    <source>
        <dbReference type="Proteomes" id="UP000038040"/>
    </source>
</evidence>
<keyword evidence="1" id="KW-0472">Membrane</keyword>
<dbReference type="InterPro" id="IPR019428">
    <property type="entry name" value="7TM_GPCR_serpentine_rcpt_Str"/>
</dbReference>
<feature type="transmembrane region" description="Helical" evidence="1">
    <location>
        <begin position="182"/>
        <end position="212"/>
    </location>
</feature>
<feature type="transmembrane region" description="Helical" evidence="1">
    <location>
        <begin position="105"/>
        <end position="123"/>
    </location>
</feature>
<dbReference type="WBParaSite" id="DME_0000322701-mRNA-1">
    <property type="protein sequence ID" value="DME_0000322701-mRNA-1"/>
    <property type="gene ID" value="DME_0000322701"/>
</dbReference>
<dbReference type="Gene3D" id="1.20.1070.10">
    <property type="entry name" value="Rhodopsin 7-helix transmembrane proteins"/>
    <property type="match status" value="1"/>
</dbReference>
<keyword evidence="1" id="KW-1133">Transmembrane helix</keyword>
<feature type="transmembrane region" description="Helical" evidence="1">
    <location>
        <begin position="64"/>
        <end position="85"/>
    </location>
</feature>
<protein>
    <submittedName>
        <fullName evidence="5">G_PROTEIN_RECEP_F1_2 domain-containing protein</fullName>
    </submittedName>
</protein>
<dbReference type="EMBL" id="UYYG01001160">
    <property type="protein sequence ID" value="VDN57413.1"/>
    <property type="molecule type" value="Genomic_DNA"/>
</dbReference>
<proteinExistence type="predicted"/>
<dbReference type="Pfam" id="PF10326">
    <property type="entry name" value="7TM_GPCR_Str"/>
    <property type="match status" value="1"/>
</dbReference>
<evidence type="ECO:0000313" key="4">
    <source>
        <dbReference type="Proteomes" id="UP000274756"/>
    </source>
</evidence>
<evidence type="ECO:0000313" key="2">
    <source>
        <dbReference type="EMBL" id="VDN57413.1"/>
    </source>
</evidence>
<reference evidence="5" key="1">
    <citation type="submission" date="2016-04" db="UniProtKB">
        <authorList>
            <consortium name="WormBaseParasite"/>
        </authorList>
    </citation>
    <scope>IDENTIFICATION</scope>
</reference>
<evidence type="ECO:0000313" key="5">
    <source>
        <dbReference type="WBParaSite" id="DME_0000322701-mRNA-1"/>
    </source>
</evidence>
<accession>A0A158Q3U6</accession>